<dbReference type="EMBL" id="CM047590">
    <property type="protein sequence ID" value="KAI9919304.1"/>
    <property type="molecule type" value="Genomic_DNA"/>
</dbReference>
<proteinExistence type="predicted"/>
<dbReference type="Proteomes" id="UP001163321">
    <property type="component" value="Chromosome 11"/>
</dbReference>
<organism evidence="1 2">
    <name type="scientific">Peronosclerospora sorghi</name>
    <dbReference type="NCBI Taxonomy" id="230839"/>
    <lineage>
        <taxon>Eukaryota</taxon>
        <taxon>Sar</taxon>
        <taxon>Stramenopiles</taxon>
        <taxon>Oomycota</taxon>
        <taxon>Peronosporomycetes</taxon>
        <taxon>Peronosporales</taxon>
        <taxon>Peronosporaceae</taxon>
        <taxon>Peronosclerospora</taxon>
    </lineage>
</organism>
<evidence type="ECO:0000313" key="1">
    <source>
        <dbReference type="EMBL" id="KAI9919304.1"/>
    </source>
</evidence>
<accession>A0ACC0WKM5</accession>
<reference evidence="1 2" key="1">
    <citation type="journal article" date="2022" name="bioRxiv">
        <title>The genome of the oomycete Peronosclerospora sorghi, a cosmopolitan pathogen of maize and sorghum, is inflated with dispersed pseudogenes.</title>
        <authorList>
            <person name="Fletcher K."/>
            <person name="Martin F."/>
            <person name="Isakeit T."/>
            <person name="Cavanaugh K."/>
            <person name="Magill C."/>
            <person name="Michelmore R."/>
        </authorList>
    </citation>
    <scope>NUCLEOTIDE SEQUENCE [LARGE SCALE GENOMIC DNA]</scope>
    <source>
        <strain evidence="1">P6</strain>
    </source>
</reference>
<evidence type="ECO:0000313" key="2">
    <source>
        <dbReference type="Proteomes" id="UP001163321"/>
    </source>
</evidence>
<comment type="caution">
    <text evidence="1">The sequence shown here is derived from an EMBL/GenBank/DDBJ whole genome shotgun (WGS) entry which is preliminary data.</text>
</comment>
<sequence>MSRRSGSMSRRYASLMPSTSAAAAAVSNAKNRRFSLNKASTSSTVYCEGYARIKRQHVLTWSTRFLVLTNSELLLFYNKHDACYRRNVVDTLELVSGRLSSKYDFGVEFKFADGRELVCRVFSRADQAQWVSAFYQLTLRKDVRRMKSLPAKSEDDEVAGEKRRVSFFGNVAVRTIPTLPDDQVPKLFYSTKDVEKFSERASSLRSRTGDAVCHVFRKPSLPWRRQVV</sequence>
<name>A0ACC0WKM5_9STRA</name>
<gene>
    <name evidence="1" type="ORF">PsorP6_017706</name>
</gene>
<protein>
    <submittedName>
        <fullName evidence="1">Uncharacterized protein</fullName>
    </submittedName>
</protein>
<keyword evidence="2" id="KW-1185">Reference proteome</keyword>